<evidence type="ECO:0000256" key="1">
    <source>
        <dbReference type="SAM" id="MobiDB-lite"/>
    </source>
</evidence>
<organism evidence="2 3">
    <name type="scientific">Rehmannia glutinosa</name>
    <name type="common">Chinese foxglove</name>
    <dbReference type="NCBI Taxonomy" id="99300"/>
    <lineage>
        <taxon>Eukaryota</taxon>
        <taxon>Viridiplantae</taxon>
        <taxon>Streptophyta</taxon>
        <taxon>Embryophyta</taxon>
        <taxon>Tracheophyta</taxon>
        <taxon>Spermatophyta</taxon>
        <taxon>Magnoliopsida</taxon>
        <taxon>eudicotyledons</taxon>
        <taxon>Gunneridae</taxon>
        <taxon>Pentapetalae</taxon>
        <taxon>asterids</taxon>
        <taxon>lamiids</taxon>
        <taxon>Lamiales</taxon>
        <taxon>Orobanchaceae</taxon>
        <taxon>Rehmannieae</taxon>
        <taxon>Rehmannia</taxon>
    </lineage>
</organism>
<accession>A0ABR0UG62</accession>
<comment type="caution">
    <text evidence="2">The sequence shown here is derived from an EMBL/GenBank/DDBJ whole genome shotgun (WGS) entry which is preliminary data.</text>
</comment>
<protein>
    <submittedName>
        <fullName evidence="2">Uncharacterized protein</fullName>
    </submittedName>
</protein>
<reference evidence="2 3" key="1">
    <citation type="journal article" date="2021" name="Comput. Struct. Biotechnol. J.">
        <title>De novo genome assembly of the potent medicinal plant Rehmannia glutinosa using nanopore technology.</title>
        <authorList>
            <person name="Ma L."/>
            <person name="Dong C."/>
            <person name="Song C."/>
            <person name="Wang X."/>
            <person name="Zheng X."/>
            <person name="Niu Y."/>
            <person name="Chen S."/>
            <person name="Feng W."/>
        </authorList>
    </citation>
    <scope>NUCLEOTIDE SEQUENCE [LARGE SCALE GENOMIC DNA]</scope>
    <source>
        <strain evidence="2">DH-2019</strain>
    </source>
</reference>
<proteinExistence type="predicted"/>
<sequence>MAAVTSSNVTASFSINPSRKFTSLSSSSSVFFSYNITNRTGLGLDVGRPRTAKRRGCPATAFSGLEYRSSPLLQAWPLSFSGRNSCLKWAVVLARLSRAFNRDLRFDDEVVAAKEFETELKKDTTAEEPSSGDKITTGNEENQQEAKVPRMK</sequence>
<name>A0ABR0UG62_REHGL</name>
<keyword evidence="3" id="KW-1185">Reference proteome</keyword>
<evidence type="ECO:0000313" key="2">
    <source>
        <dbReference type="EMBL" id="KAK6121538.1"/>
    </source>
</evidence>
<dbReference type="EMBL" id="JABTTQ020002892">
    <property type="protein sequence ID" value="KAK6121538.1"/>
    <property type="molecule type" value="Genomic_DNA"/>
</dbReference>
<feature type="region of interest" description="Disordered" evidence="1">
    <location>
        <begin position="119"/>
        <end position="152"/>
    </location>
</feature>
<dbReference type="Proteomes" id="UP001318860">
    <property type="component" value="Unassembled WGS sequence"/>
</dbReference>
<gene>
    <name evidence="2" type="ORF">DH2020_044718</name>
</gene>
<evidence type="ECO:0000313" key="3">
    <source>
        <dbReference type="Proteomes" id="UP001318860"/>
    </source>
</evidence>